<sequence length="154" mass="18267">MKRLSIFLLMVAVPTAIQASTALQSVGLSVGWDNYRSHHNSWHDDWRYRNRFPYYGYRRAWLGRHDYWRHNDYRYNTHDRYLRPTPQAHSTVVQVAPVSSITVRSEQVKPASLASLPANARLEKTANGIVYHWQQQCYQLDQDSFRYQQRPCPQ</sequence>
<evidence type="ECO:0008006" key="4">
    <source>
        <dbReference type="Google" id="ProtNLM"/>
    </source>
</evidence>
<organism evidence="2 3">
    <name type="scientific">Ferrimonas lipolytica</name>
    <dbReference type="NCBI Taxonomy" id="2724191"/>
    <lineage>
        <taxon>Bacteria</taxon>
        <taxon>Pseudomonadati</taxon>
        <taxon>Pseudomonadota</taxon>
        <taxon>Gammaproteobacteria</taxon>
        <taxon>Alteromonadales</taxon>
        <taxon>Ferrimonadaceae</taxon>
        <taxon>Ferrimonas</taxon>
    </lineage>
</organism>
<evidence type="ECO:0000313" key="2">
    <source>
        <dbReference type="EMBL" id="QIZ77996.1"/>
    </source>
</evidence>
<evidence type="ECO:0000313" key="3">
    <source>
        <dbReference type="Proteomes" id="UP000501602"/>
    </source>
</evidence>
<dbReference type="Proteomes" id="UP000501602">
    <property type="component" value="Chromosome"/>
</dbReference>
<keyword evidence="3" id="KW-1185">Reference proteome</keyword>
<protein>
    <recommendedName>
        <fullName evidence="4">YXWGXW repeat-containing protein</fullName>
    </recommendedName>
</protein>
<reference evidence="2 3" key="1">
    <citation type="submission" date="2020-04" db="EMBL/GenBank/DDBJ databases">
        <title>Ferrimonas sp. S7 isolated from sea water.</title>
        <authorList>
            <person name="Bae S.S."/>
            <person name="Baek K."/>
        </authorList>
    </citation>
    <scope>NUCLEOTIDE SEQUENCE [LARGE SCALE GENOMIC DNA]</scope>
    <source>
        <strain evidence="2 3">S7</strain>
    </source>
</reference>
<gene>
    <name evidence="2" type="ORF">HER31_14480</name>
</gene>
<accession>A0A6H1UIF5</accession>
<name>A0A6H1UIF5_9GAMM</name>
<keyword evidence="1" id="KW-0732">Signal</keyword>
<dbReference type="KEGG" id="fes:HER31_14480"/>
<dbReference type="EMBL" id="CP051180">
    <property type="protein sequence ID" value="QIZ77996.1"/>
    <property type="molecule type" value="Genomic_DNA"/>
</dbReference>
<dbReference type="AlphaFoldDB" id="A0A6H1UIF5"/>
<feature type="signal peptide" evidence="1">
    <location>
        <begin position="1"/>
        <end position="19"/>
    </location>
</feature>
<feature type="chain" id="PRO_5026283208" description="YXWGXW repeat-containing protein" evidence="1">
    <location>
        <begin position="20"/>
        <end position="154"/>
    </location>
</feature>
<evidence type="ECO:0000256" key="1">
    <source>
        <dbReference type="SAM" id="SignalP"/>
    </source>
</evidence>
<dbReference type="RefSeq" id="WP_168661529.1">
    <property type="nucleotide sequence ID" value="NZ_CP051180.1"/>
</dbReference>
<proteinExistence type="predicted"/>